<keyword evidence="3" id="KW-1185">Reference proteome</keyword>
<reference evidence="2 3" key="1">
    <citation type="journal article" date="2016" name="Nat. Commun.">
        <title>Ectomycorrhizal ecology is imprinted in the genome of the dominant symbiotic fungus Cenococcum geophilum.</title>
        <authorList>
            <consortium name="DOE Joint Genome Institute"/>
            <person name="Peter M."/>
            <person name="Kohler A."/>
            <person name="Ohm R.A."/>
            <person name="Kuo A."/>
            <person name="Krutzmann J."/>
            <person name="Morin E."/>
            <person name="Arend M."/>
            <person name="Barry K.W."/>
            <person name="Binder M."/>
            <person name="Choi C."/>
            <person name="Clum A."/>
            <person name="Copeland A."/>
            <person name="Grisel N."/>
            <person name="Haridas S."/>
            <person name="Kipfer T."/>
            <person name="LaButti K."/>
            <person name="Lindquist E."/>
            <person name="Lipzen A."/>
            <person name="Maire R."/>
            <person name="Meier B."/>
            <person name="Mihaltcheva S."/>
            <person name="Molinier V."/>
            <person name="Murat C."/>
            <person name="Poggeler S."/>
            <person name="Quandt C.A."/>
            <person name="Sperisen C."/>
            <person name="Tritt A."/>
            <person name="Tisserant E."/>
            <person name="Crous P.W."/>
            <person name="Henrissat B."/>
            <person name="Nehls U."/>
            <person name="Egli S."/>
            <person name="Spatafora J.W."/>
            <person name="Grigoriev I.V."/>
            <person name="Martin F.M."/>
        </authorList>
    </citation>
    <scope>NUCLEOTIDE SEQUENCE [LARGE SCALE GENOMIC DNA]</scope>
    <source>
        <strain evidence="2 3">CBS 207.34</strain>
    </source>
</reference>
<dbReference type="InterPro" id="IPR014710">
    <property type="entry name" value="RmlC-like_jellyroll"/>
</dbReference>
<dbReference type="InterPro" id="IPR013096">
    <property type="entry name" value="Cupin_2"/>
</dbReference>
<dbReference type="PANTHER" id="PTHR36156">
    <property type="entry name" value="SLR2101 PROTEIN"/>
    <property type="match status" value="1"/>
</dbReference>
<name>A0A8E2JNH5_9PEZI</name>
<dbReference type="InterPro" id="IPR011051">
    <property type="entry name" value="RmlC_Cupin_sf"/>
</dbReference>
<protein>
    <recommendedName>
        <fullName evidence="1">Cupin type-2 domain-containing protein</fullName>
    </recommendedName>
</protein>
<sequence>MAHEGALRKINRFITTHDSAGKAVFSNALSDESEMKPLPDNMGFALSYSTSGFPVDLNSETDITSYTSYLANPPGLTVSNGTVLRHVDFPPGYTCSMHRTVSLDYGVVIEGEVEAVLDSGETRIMRRGDVCIQRGTMHAWRNTSSTEWCRMMFVLQPCKPLDLGRGKLGEEFEQTMEGVRSSD</sequence>
<dbReference type="Pfam" id="PF07883">
    <property type="entry name" value="Cupin_2"/>
    <property type="match status" value="1"/>
</dbReference>
<proteinExistence type="predicted"/>
<organism evidence="2 3">
    <name type="scientific">Glonium stellatum</name>
    <dbReference type="NCBI Taxonomy" id="574774"/>
    <lineage>
        <taxon>Eukaryota</taxon>
        <taxon>Fungi</taxon>
        <taxon>Dikarya</taxon>
        <taxon>Ascomycota</taxon>
        <taxon>Pezizomycotina</taxon>
        <taxon>Dothideomycetes</taxon>
        <taxon>Pleosporomycetidae</taxon>
        <taxon>Gloniales</taxon>
        <taxon>Gloniaceae</taxon>
        <taxon>Glonium</taxon>
    </lineage>
</organism>
<dbReference type="InterPro" id="IPR047142">
    <property type="entry name" value="OryJ/VirC-like"/>
</dbReference>
<dbReference type="Proteomes" id="UP000250140">
    <property type="component" value="Unassembled WGS sequence"/>
</dbReference>
<dbReference type="EMBL" id="KV750703">
    <property type="protein sequence ID" value="OCL03633.1"/>
    <property type="molecule type" value="Genomic_DNA"/>
</dbReference>
<gene>
    <name evidence="2" type="ORF">AOQ84DRAFT_356816</name>
</gene>
<dbReference type="Gene3D" id="2.60.120.10">
    <property type="entry name" value="Jelly Rolls"/>
    <property type="match status" value="1"/>
</dbReference>
<feature type="domain" description="Cupin type-2" evidence="1">
    <location>
        <begin position="86"/>
        <end position="154"/>
    </location>
</feature>
<dbReference type="OrthoDB" id="5840532at2759"/>
<dbReference type="PANTHER" id="PTHR36156:SF3">
    <property type="entry name" value="CUPIN 2 CONSERVED BARREL DOMAIN-CONTAINING PROTEIN"/>
    <property type="match status" value="1"/>
</dbReference>
<dbReference type="SUPFAM" id="SSF51182">
    <property type="entry name" value="RmlC-like cupins"/>
    <property type="match status" value="1"/>
</dbReference>
<evidence type="ECO:0000259" key="1">
    <source>
        <dbReference type="Pfam" id="PF07883"/>
    </source>
</evidence>
<dbReference type="AlphaFoldDB" id="A0A8E2JNH5"/>
<dbReference type="CDD" id="cd02231">
    <property type="entry name" value="cupin_BLL6423-like"/>
    <property type="match status" value="1"/>
</dbReference>
<evidence type="ECO:0000313" key="3">
    <source>
        <dbReference type="Proteomes" id="UP000250140"/>
    </source>
</evidence>
<evidence type="ECO:0000313" key="2">
    <source>
        <dbReference type="EMBL" id="OCL03633.1"/>
    </source>
</evidence>
<accession>A0A8E2JNH5</accession>